<dbReference type="InterPro" id="IPR027417">
    <property type="entry name" value="P-loop_NTPase"/>
</dbReference>
<reference evidence="2 3" key="1">
    <citation type="journal article" date="2015" name="Sci. Rep.">
        <title>Genome of the facultative scuticociliatosis pathogen Pseudocohnilembus persalinus provides insight into its virulence through horizontal gene transfer.</title>
        <authorList>
            <person name="Xiong J."/>
            <person name="Wang G."/>
            <person name="Cheng J."/>
            <person name="Tian M."/>
            <person name="Pan X."/>
            <person name="Warren A."/>
            <person name="Jiang C."/>
            <person name="Yuan D."/>
            <person name="Miao W."/>
        </authorList>
    </citation>
    <scope>NUCLEOTIDE SEQUENCE [LARGE SCALE GENOMIC DNA]</scope>
    <source>
        <strain evidence="2">36N120E</strain>
    </source>
</reference>
<evidence type="ECO:0000259" key="1">
    <source>
        <dbReference type="SMART" id="SM00491"/>
    </source>
</evidence>
<dbReference type="Gene3D" id="3.40.50.300">
    <property type="entry name" value="P-loop containing nucleotide triphosphate hydrolases"/>
    <property type="match status" value="1"/>
</dbReference>
<sequence length="204" mass="24019">MSQKLQLIYNYENKENEQKKSLLFQESAQIIYEIQKQIPNGVIVFLQSYKDVQEMKEFIEKIYVKNRNFNIYLFFDGFGSGEQLLLEYGECIKKGKEAVLVSVMGGKLSEGINFKDEMARAILVFGLPFPNRNAPELREKMLFYDQQQNPEFKGKDYYFNGCLKVVNQTIGRCIRHINDYSLVFLIDKRFGDQQIIQGLPQWYE</sequence>
<dbReference type="Proteomes" id="UP000054937">
    <property type="component" value="Unassembled WGS sequence"/>
</dbReference>
<proteinExistence type="predicted"/>
<keyword evidence="3" id="KW-1185">Reference proteome</keyword>
<dbReference type="AlphaFoldDB" id="A0A0V0QYU6"/>
<dbReference type="GO" id="GO:0005634">
    <property type="term" value="C:nucleus"/>
    <property type="evidence" value="ECO:0007669"/>
    <property type="project" value="TreeGrafter"/>
</dbReference>
<dbReference type="OrthoDB" id="297351at2759"/>
<dbReference type="Pfam" id="PF13307">
    <property type="entry name" value="Helicase_C_2"/>
    <property type="match status" value="1"/>
</dbReference>
<dbReference type="GO" id="GO:0003678">
    <property type="term" value="F:DNA helicase activity"/>
    <property type="evidence" value="ECO:0007669"/>
    <property type="project" value="TreeGrafter"/>
</dbReference>
<keyword evidence="2" id="KW-0378">Hydrolase</keyword>
<dbReference type="InterPro" id="IPR045028">
    <property type="entry name" value="DinG/Rad3-like"/>
</dbReference>
<dbReference type="InParanoid" id="A0A0V0QYU6"/>
<dbReference type="PANTHER" id="PTHR11472:SF41">
    <property type="entry name" value="ATP-DEPENDENT DNA HELICASE DDX11-RELATED"/>
    <property type="match status" value="1"/>
</dbReference>
<accession>A0A0V0QYU6</accession>
<dbReference type="GO" id="GO:0003676">
    <property type="term" value="F:nucleic acid binding"/>
    <property type="evidence" value="ECO:0007669"/>
    <property type="project" value="InterPro"/>
</dbReference>
<dbReference type="GO" id="GO:0005524">
    <property type="term" value="F:ATP binding"/>
    <property type="evidence" value="ECO:0007669"/>
    <property type="project" value="InterPro"/>
</dbReference>
<dbReference type="EMBL" id="LDAU01000082">
    <property type="protein sequence ID" value="KRX07484.1"/>
    <property type="molecule type" value="Genomic_DNA"/>
</dbReference>
<dbReference type="GO" id="GO:0016818">
    <property type="term" value="F:hydrolase activity, acting on acid anhydrides, in phosphorus-containing anhydrides"/>
    <property type="evidence" value="ECO:0007669"/>
    <property type="project" value="InterPro"/>
</dbReference>
<feature type="domain" description="ATP-dependent helicase C-terminal" evidence="1">
    <location>
        <begin position="56"/>
        <end position="192"/>
    </location>
</feature>
<gene>
    <name evidence="2" type="ORF">PPERSA_11033</name>
</gene>
<comment type="caution">
    <text evidence="2">The sequence shown here is derived from an EMBL/GenBank/DDBJ whole genome shotgun (WGS) entry which is preliminary data.</text>
</comment>
<dbReference type="GO" id="GO:0006139">
    <property type="term" value="P:nucleobase-containing compound metabolic process"/>
    <property type="evidence" value="ECO:0007669"/>
    <property type="project" value="InterPro"/>
</dbReference>
<dbReference type="InterPro" id="IPR006555">
    <property type="entry name" value="ATP-dep_Helicase_C"/>
</dbReference>
<organism evidence="2 3">
    <name type="scientific">Pseudocohnilembus persalinus</name>
    <name type="common">Ciliate</name>
    <dbReference type="NCBI Taxonomy" id="266149"/>
    <lineage>
        <taxon>Eukaryota</taxon>
        <taxon>Sar</taxon>
        <taxon>Alveolata</taxon>
        <taxon>Ciliophora</taxon>
        <taxon>Intramacronucleata</taxon>
        <taxon>Oligohymenophorea</taxon>
        <taxon>Scuticociliatia</taxon>
        <taxon>Philasterida</taxon>
        <taxon>Pseudocohnilembidae</taxon>
        <taxon>Pseudocohnilembus</taxon>
    </lineage>
</organism>
<dbReference type="SMART" id="SM00491">
    <property type="entry name" value="HELICc2"/>
    <property type="match status" value="1"/>
</dbReference>
<dbReference type="PANTHER" id="PTHR11472">
    <property type="entry name" value="DNA REPAIR DEAD HELICASE RAD3/XP-D SUBFAMILY MEMBER"/>
    <property type="match status" value="1"/>
</dbReference>
<dbReference type="SUPFAM" id="SSF52540">
    <property type="entry name" value="P-loop containing nucleoside triphosphate hydrolases"/>
    <property type="match status" value="1"/>
</dbReference>
<protein>
    <submittedName>
        <fullName evidence="2">p-loop containing nucleoside triphosphate hydrolase</fullName>
    </submittedName>
</protein>
<evidence type="ECO:0000313" key="2">
    <source>
        <dbReference type="EMBL" id="KRX07484.1"/>
    </source>
</evidence>
<dbReference type="GO" id="GO:0034085">
    <property type="term" value="P:establishment of sister chromatid cohesion"/>
    <property type="evidence" value="ECO:0007669"/>
    <property type="project" value="TreeGrafter"/>
</dbReference>
<evidence type="ECO:0000313" key="3">
    <source>
        <dbReference type="Proteomes" id="UP000054937"/>
    </source>
</evidence>
<name>A0A0V0QYU6_PSEPJ</name>